<dbReference type="AlphaFoldDB" id="A0A1C7ZA92"/>
<name>A0A1C7ZA92_PSESX</name>
<gene>
    <name evidence="3" type="ORF">AFK24_06110</name>
</gene>
<evidence type="ECO:0000256" key="1">
    <source>
        <dbReference type="ARBA" id="ARBA00010715"/>
    </source>
</evidence>
<dbReference type="Pfam" id="PF01557">
    <property type="entry name" value="FAA_hydrolase"/>
    <property type="match status" value="1"/>
</dbReference>
<dbReference type="InterPro" id="IPR036663">
    <property type="entry name" value="Fumarylacetoacetase_C_sf"/>
</dbReference>
<evidence type="ECO:0000313" key="3">
    <source>
        <dbReference type="EMBL" id="OCR26110.1"/>
    </source>
</evidence>
<proteinExistence type="inferred from homology"/>
<organism evidence="3 4">
    <name type="scientific">Pseudomonas syringae</name>
    <dbReference type="NCBI Taxonomy" id="317"/>
    <lineage>
        <taxon>Bacteria</taxon>
        <taxon>Pseudomonadati</taxon>
        <taxon>Pseudomonadota</taxon>
        <taxon>Gammaproteobacteria</taxon>
        <taxon>Pseudomonadales</taxon>
        <taxon>Pseudomonadaceae</taxon>
        <taxon>Pseudomonas</taxon>
    </lineage>
</organism>
<dbReference type="SUPFAM" id="SSF56529">
    <property type="entry name" value="FAH"/>
    <property type="match status" value="1"/>
</dbReference>
<feature type="domain" description="Fumarylacetoacetase-like C-terminal" evidence="2">
    <location>
        <begin position="3"/>
        <end position="48"/>
    </location>
</feature>
<dbReference type="GO" id="GO:0003824">
    <property type="term" value="F:catalytic activity"/>
    <property type="evidence" value="ECO:0007669"/>
    <property type="project" value="InterPro"/>
</dbReference>
<evidence type="ECO:0000259" key="2">
    <source>
        <dbReference type="Pfam" id="PF01557"/>
    </source>
</evidence>
<protein>
    <recommendedName>
        <fullName evidence="2">Fumarylacetoacetase-like C-terminal domain-containing protein</fullName>
    </recommendedName>
</protein>
<sequence length="73" mass="8191">MKGHRFQNGNTSNLICDVRQIVSYVSQFYQLEPGDVITIGIEGLGNKRQEIVAWKDCTADYTPKGCYSLIPIP</sequence>
<reference evidence="3 4" key="1">
    <citation type="submission" date="2015-07" db="EMBL/GenBank/DDBJ databases">
        <title>Draft genome sequence of a diazotrophic, plant growth-promoting rhizobacterium of the Pseudomonas syringae complex.</title>
        <authorList>
            <person name="Patten C.L."/>
            <person name="Jeong H."/>
        </authorList>
    </citation>
    <scope>NUCLEOTIDE SEQUENCE [LARGE SCALE GENOMIC DNA]</scope>
    <source>
        <strain evidence="3 4">GR12-2</strain>
    </source>
</reference>
<dbReference type="EMBL" id="LGSI01000020">
    <property type="protein sequence ID" value="OCR26110.1"/>
    <property type="molecule type" value="Genomic_DNA"/>
</dbReference>
<comment type="caution">
    <text evidence="3">The sequence shown here is derived from an EMBL/GenBank/DDBJ whole genome shotgun (WGS) entry which is preliminary data.</text>
</comment>
<comment type="similarity">
    <text evidence="1">Belongs to the hydratase/decarboxylase family.</text>
</comment>
<accession>A0A1C7ZA92</accession>
<dbReference type="Gene3D" id="3.90.850.10">
    <property type="entry name" value="Fumarylacetoacetase-like, C-terminal domain"/>
    <property type="match status" value="1"/>
</dbReference>
<evidence type="ECO:0000313" key="4">
    <source>
        <dbReference type="Proteomes" id="UP000093104"/>
    </source>
</evidence>
<dbReference type="InterPro" id="IPR011234">
    <property type="entry name" value="Fumarylacetoacetase-like_C"/>
</dbReference>
<dbReference type="Proteomes" id="UP000093104">
    <property type="component" value="Unassembled WGS sequence"/>
</dbReference>